<gene>
    <name evidence="5" type="ORF">SBAD_LOCUS11214</name>
</gene>
<keyword evidence="6" id="KW-1185">Reference proteome</keyword>
<dbReference type="PANTHER" id="PTHR47633">
    <property type="entry name" value="IMMUNOGLOBULIN"/>
    <property type="match status" value="1"/>
</dbReference>
<proteinExistence type="inferred from homology"/>
<dbReference type="Proteomes" id="UP000270296">
    <property type="component" value="Unassembled WGS sequence"/>
</dbReference>
<feature type="domain" description="Ig-like" evidence="4">
    <location>
        <begin position="47"/>
        <end position="136"/>
    </location>
</feature>
<dbReference type="WBParaSite" id="SBAD_0001159701-mRNA-1">
    <property type="protein sequence ID" value="SBAD_0001159701-mRNA-1"/>
    <property type="gene ID" value="SBAD_0001159701"/>
</dbReference>
<dbReference type="OrthoDB" id="5969272at2759"/>
<dbReference type="PROSITE" id="PS50835">
    <property type="entry name" value="IG_LIKE"/>
    <property type="match status" value="1"/>
</dbReference>
<evidence type="ECO:0000259" key="4">
    <source>
        <dbReference type="PROSITE" id="PS50835"/>
    </source>
</evidence>
<feature type="region of interest" description="Disordered" evidence="3">
    <location>
        <begin position="1"/>
        <end position="22"/>
    </location>
</feature>
<reference evidence="5 6" key="2">
    <citation type="submission" date="2018-11" db="EMBL/GenBank/DDBJ databases">
        <authorList>
            <consortium name="Pathogen Informatics"/>
        </authorList>
    </citation>
    <scope>NUCLEOTIDE SEQUENCE [LARGE SCALE GENOMIC DNA]</scope>
</reference>
<dbReference type="EMBL" id="UZAM01015256">
    <property type="protein sequence ID" value="VDP38016.1"/>
    <property type="molecule type" value="Genomic_DNA"/>
</dbReference>
<dbReference type="SMART" id="SM00409">
    <property type="entry name" value="IG"/>
    <property type="match status" value="1"/>
</dbReference>
<organism evidence="7">
    <name type="scientific">Soboliphyme baturini</name>
    <dbReference type="NCBI Taxonomy" id="241478"/>
    <lineage>
        <taxon>Eukaryota</taxon>
        <taxon>Metazoa</taxon>
        <taxon>Ecdysozoa</taxon>
        <taxon>Nematoda</taxon>
        <taxon>Enoplea</taxon>
        <taxon>Dorylaimia</taxon>
        <taxon>Dioctophymatida</taxon>
        <taxon>Dioctophymatoidea</taxon>
        <taxon>Soboliphymatidae</taxon>
        <taxon>Soboliphyme</taxon>
    </lineage>
</organism>
<dbReference type="Gene3D" id="2.60.40.10">
    <property type="entry name" value="Immunoglobulins"/>
    <property type="match status" value="1"/>
</dbReference>
<evidence type="ECO:0000256" key="3">
    <source>
        <dbReference type="SAM" id="MobiDB-lite"/>
    </source>
</evidence>
<dbReference type="FunFam" id="2.60.40.10:FF:000080">
    <property type="entry name" value="Myosin light chain kinase, smooth muscle"/>
    <property type="match status" value="1"/>
</dbReference>
<dbReference type="InterPro" id="IPR007110">
    <property type="entry name" value="Ig-like_dom"/>
</dbReference>
<dbReference type="InterPro" id="IPR013098">
    <property type="entry name" value="Ig_I-set"/>
</dbReference>
<dbReference type="Pfam" id="PF07679">
    <property type="entry name" value="I-set"/>
    <property type="match status" value="1"/>
</dbReference>
<dbReference type="InterPro" id="IPR003599">
    <property type="entry name" value="Ig_sub"/>
</dbReference>
<dbReference type="AlphaFoldDB" id="A0A183J5R6"/>
<evidence type="ECO:0000256" key="2">
    <source>
        <dbReference type="ARBA" id="ARBA00023319"/>
    </source>
</evidence>
<evidence type="ECO:0000313" key="6">
    <source>
        <dbReference type="Proteomes" id="UP000270296"/>
    </source>
</evidence>
<name>A0A183J5R6_9BILA</name>
<keyword evidence="2" id="KW-0393">Immunoglobulin domain</keyword>
<dbReference type="InterPro" id="IPR036179">
    <property type="entry name" value="Ig-like_dom_sf"/>
</dbReference>
<accession>A0A183J5R6</accession>
<evidence type="ECO:0000313" key="5">
    <source>
        <dbReference type="EMBL" id="VDP38016.1"/>
    </source>
</evidence>
<reference evidence="7" key="1">
    <citation type="submission" date="2016-06" db="UniProtKB">
        <authorList>
            <consortium name="WormBaseParasite"/>
        </authorList>
    </citation>
    <scope>IDENTIFICATION</scope>
</reference>
<comment type="similarity">
    <text evidence="1">Belongs to the protein kinase superfamily. CAMK Ser/Thr protein kinase family.</text>
</comment>
<evidence type="ECO:0000313" key="7">
    <source>
        <dbReference type="WBParaSite" id="SBAD_0001159701-mRNA-1"/>
    </source>
</evidence>
<protein>
    <submittedName>
        <fullName evidence="7">Ig-like domain-containing protein</fullName>
    </submittedName>
</protein>
<sequence length="169" mass="19069">MEEDREASLLVPKPTGKQRPLAFISPHSSDRFSVGESSSLEELGTVPYFSRELTDVRAAQRDRATFACKLFGEPEVIIWRKDGQIMEQSNDFRQTYNPDTGLCTLTIAEVYVEDQGVISCQAINRFGDATTSCFFTVVGRCFSGVSRHTKRNFDIYSLAYKSYDTCSFL</sequence>
<evidence type="ECO:0000256" key="1">
    <source>
        <dbReference type="ARBA" id="ARBA00006692"/>
    </source>
</evidence>
<dbReference type="SUPFAM" id="SSF48726">
    <property type="entry name" value="Immunoglobulin"/>
    <property type="match status" value="1"/>
</dbReference>
<dbReference type="InterPro" id="IPR013783">
    <property type="entry name" value="Ig-like_fold"/>
</dbReference>